<dbReference type="Proteomes" id="UP000625574">
    <property type="component" value="Unassembled WGS sequence"/>
</dbReference>
<dbReference type="EMBL" id="JAEIOT010000007">
    <property type="protein sequence ID" value="MBI9001006.1"/>
    <property type="molecule type" value="Genomic_DNA"/>
</dbReference>
<protein>
    <submittedName>
        <fullName evidence="1">Uncharacterized protein</fullName>
    </submittedName>
</protein>
<accession>A0ABS0VW41</accession>
<comment type="caution">
    <text evidence="1">The sequence shown here is derived from an EMBL/GenBank/DDBJ whole genome shotgun (WGS) entry which is preliminary data.</text>
</comment>
<evidence type="ECO:0000313" key="2">
    <source>
        <dbReference type="Proteomes" id="UP000625574"/>
    </source>
</evidence>
<name>A0ABS0VW41_9CORY</name>
<evidence type="ECO:0000313" key="1">
    <source>
        <dbReference type="EMBL" id="MBI9001006.1"/>
    </source>
</evidence>
<sequence>MTVEFDSEKMESLVRSLTAQRKAIIFLRKSIALDLGISTYSSAPGLADLGGQHARVLAGGAGSAEDVLGVCRRQAQWLAEALHSTVRALETIDGVTRIQLITGTPGPEVTPEALPFPDRPHPDYRPFTFTPPHITGGGQTLAGLAAMFSTTDT</sequence>
<organism evidence="1 2">
    <name type="scientific">Corynebacterium marambiense</name>
    <dbReference type="NCBI Taxonomy" id="2765364"/>
    <lineage>
        <taxon>Bacteria</taxon>
        <taxon>Bacillati</taxon>
        <taxon>Actinomycetota</taxon>
        <taxon>Actinomycetes</taxon>
        <taxon>Mycobacteriales</taxon>
        <taxon>Corynebacteriaceae</taxon>
        <taxon>Corynebacterium</taxon>
    </lineage>
</organism>
<feature type="non-terminal residue" evidence="1">
    <location>
        <position position="153"/>
    </location>
</feature>
<keyword evidence="2" id="KW-1185">Reference proteome</keyword>
<reference evidence="1 2" key="1">
    <citation type="submission" date="2020-12" db="EMBL/GenBank/DDBJ databases">
        <title>Genome public.</title>
        <authorList>
            <person name="Sun Q."/>
        </authorList>
    </citation>
    <scope>NUCLEOTIDE SEQUENCE [LARGE SCALE GENOMIC DNA]</scope>
    <source>
        <strain evidence="1 2">CCM 8864</strain>
    </source>
</reference>
<proteinExistence type="predicted"/>
<gene>
    <name evidence="1" type="ORF">JDV76_08510</name>
</gene>